<evidence type="ECO:0000313" key="2">
    <source>
        <dbReference type="Proteomes" id="UP001234202"/>
    </source>
</evidence>
<reference evidence="1" key="1">
    <citation type="submission" date="2023-04" db="EMBL/GenBank/DDBJ databases">
        <title>Draft Genome sequencing of Naganishia species isolated from polar environments using Oxford Nanopore Technology.</title>
        <authorList>
            <person name="Leo P."/>
            <person name="Venkateswaran K."/>
        </authorList>
    </citation>
    <scope>NUCLEOTIDE SEQUENCE</scope>
    <source>
        <strain evidence="1">DBVPG 5303</strain>
    </source>
</reference>
<accession>A0ACC2X336</accession>
<protein>
    <submittedName>
        <fullName evidence="1">Uncharacterized protein</fullName>
    </submittedName>
</protein>
<dbReference type="Proteomes" id="UP001234202">
    <property type="component" value="Unassembled WGS sequence"/>
</dbReference>
<sequence length="307" mass="32778">MSSINEALNAGWVVADGWQSGGANPYTGQVPIGSVKNVVITKGKGMVLTVPSQSKTAKAFAVAEAEFGPALLGGILEVEAQLTSIPGVCMGIFTSHADSGLDEPFGWHDEHDIEMLSTSLLKQVGGQPAGLNMVNYEPNNGTKAYKNQLFPAGIDPSKGFHTYSISWYPSTSDSNPAKMTEIRFDGKLQNAPQAFASTHPSALITNHWTNGDDHWSGGPPTQNAELIVRSCRILRYPRVGHPWSAGCKGYSMQPGQGMPGYHLIVPGDIIVCAMGTCEALAGPCFFSRMDFHSSLKSCRQLFASSSL</sequence>
<keyword evidence="2" id="KW-1185">Reference proteome</keyword>
<proteinExistence type="predicted"/>
<organism evidence="1 2">
    <name type="scientific">Naganishia onofrii</name>
    <dbReference type="NCBI Taxonomy" id="1851511"/>
    <lineage>
        <taxon>Eukaryota</taxon>
        <taxon>Fungi</taxon>
        <taxon>Dikarya</taxon>
        <taxon>Basidiomycota</taxon>
        <taxon>Agaricomycotina</taxon>
        <taxon>Tremellomycetes</taxon>
        <taxon>Filobasidiales</taxon>
        <taxon>Filobasidiaceae</taxon>
        <taxon>Naganishia</taxon>
    </lineage>
</organism>
<dbReference type="EMBL" id="JASBWV010000028">
    <property type="protein sequence ID" value="KAJ9118464.1"/>
    <property type="molecule type" value="Genomic_DNA"/>
</dbReference>
<evidence type="ECO:0000313" key="1">
    <source>
        <dbReference type="EMBL" id="KAJ9118464.1"/>
    </source>
</evidence>
<name>A0ACC2X336_9TREE</name>
<comment type="caution">
    <text evidence="1">The sequence shown here is derived from an EMBL/GenBank/DDBJ whole genome shotgun (WGS) entry which is preliminary data.</text>
</comment>
<gene>
    <name evidence="1" type="ORF">QFC24_006112</name>
</gene>